<dbReference type="EMBL" id="BTGB01000002">
    <property type="protein sequence ID" value="GMM45232.1"/>
    <property type="molecule type" value="Genomic_DNA"/>
</dbReference>
<dbReference type="Proteomes" id="UP001378960">
    <property type="component" value="Unassembled WGS sequence"/>
</dbReference>
<accession>A0AAV5R2L0</accession>
<sequence length="118" mass="14013">MDLDGKIQKRIAEGEAKRLVNIELREKYRRVLRRTLNGFDSDGGQNIVYENNIMIDKFEKELGNHVMDMDKRSKELKKIVKKMDDKINKFDISSIQQRAEVLNQQIRILEVTMKYIKN</sequence>
<proteinExistence type="predicted"/>
<comment type="caution">
    <text evidence="1">The sequence shown here is derived from an EMBL/GenBank/DDBJ whole genome shotgun (WGS) entry which is preliminary data.</text>
</comment>
<organism evidence="1 2">
    <name type="scientific">Pichia kluyveri</name>
    <name type="common">Yeast</name>
    <dbReference type="NCBI Taxonomy" id="36015"/>
    <lineage>
        <taxon>Eukaryota</taxon>
        <taxon>Fungi</taxon>
        <taxon>Dikarya</taxon>
        <taxon>Ascomycota</taxon>
        <taxon>Saccharomycotina</taxon>
        <taxon>Pichiomycetes</taxon>
        <taxon>Pichiales</taxon>
        <taxon>Pichiaceae</taxon>
        <taxon>Pichia</taxon>
    </lineage>
</organism>
<dbReference type="AlphaFoldDB" id="A0AAV5R2L0"/>
<reference evidence="1 2" key="1">
    <citation type="journal article" date="2023" name="Elife">
        <title>Identification of key yeast species and microbe-microbe interactions impacting larval growth of Drosophila in the wild.</title>
        <authorList>
            <person name="Mure A."/>
            <person name="Sugiura Y."/>
            <person name="Maeda R."/>
            <person name="Honda K."/>
            <person name="Sakurai N."/>
            <person name="Takahashi Y."/>
            <person name="Watada M."/>
            <person name="Katoh T."/>
            <person name="Gotoh A."/>
            <person name="Gotoh Y."/>
            <person name="Taniguchi I."/>
            <person name="Nakamura K."/>
            <person name="Hayashi T."/>
            <person name="Katayama T."/>
            <person name="Uemura T."/>
            <person name="Hattori Y."/>
        </authorList>
    </citation>
    <scope>NUCLEOTIDE SEQUENCE [LARGE SCALE GENOMIC DNA]</scope>
    <source>
        <strain evidence="1 2">PK-24</strain>
    </source>
</reference>
<name>A0AAV5R2L0_PICKL</name>
<keyword evidence="2" id="KW-1185">Reference proteome</keyword>
<evidence type="ECO:0000313" key="2">
    <source>
        <dbReference type="Proteomes" id="UP001378960"/>
    </source>
</evidence>
<gene>
    <name evidence="1" type="ORF">DAPK24_018070</name>
</gene>
<protein>
    <submittedName>
        <fullName evidence="1">Uncharacterized protein</fullName>
    </submittedName>
</protein>
<evidence type="ECO:0000313" key="1">
    <source>
        <dbReference type="EMBL" id="GMM45232.1"/>
    </source>
</evidence>